<evidence type="ECO:0000313" key="2">
    <source>
        <dbReference type="Proteomes" id="UP001433071"/>
    </source>
</evidence>
<sequence>MSIFLLISIKLVDGISMTVSSICEAEAALQGQWPNKGAAPYKDACRLIASARGGNCSPAIAFAAFKAAVIDQRLLKPIKEGPAIGMLDDATKNLQT</sequence>
<accession>A0ABV1YUH4</accession>
<gene>
    <name evidence="1" type="ORF">NKI36_04990</name>
</gene>
<dbReference type="Pfam" id="PF06169">
    <property type="entry name" value="DUF982"/>
    <property type="match status" value="1"/>
</dbReference>
<reference evidence="1 2" key="1">
    <citation type="journal article" date="2024" name="Proc. Natl. Acad. Sci. U.S.A.">
        <title>The evolutionary genomics of adaptation to stress in wild rhizobium bacteria.</title>
        <authorList>
            <person name="Kehlet-Delgado H."/>
            <person name="Montoya A.P."/>
            <person name="Jensen K.T."/>
            <person name="Wendlandt C.E."/>
            <person name="Dexheimer C."/>
            <person name="Roberts M."/>
            <person name="Torres Martinez L."/>
            <person name="Friesen M.L."/>
            <person name="Griffitts J.S."/>
            <person name="Porter S.S."/>
        </authorList>
    </citation>
    <scope>NUCLEOTIDE SEQUENCE [LARGE SCALE GENOMIC DNA]</scope>
    <source>
        <strain evidence="1 2">M0641</strain>
    </source>
</reference>
<name>A0ABV1YUH4_9HYPH</name>
<dbReference type="EMBL" id="JAMYQB010000002">
    <property type="protein sequence ID" value="MER9403403.1"/>
    <property type="molecule type" value="Genomic_DNA"/>
</dbReference>
<evidence type="ECO:0000313" key="1">
    <source>
        <dbReference type="EMBL" id="MER9403403.1"/>
    </source>
</evidence>
<keyword evidence="2" id="KW-1185">Reference proteome</keyword>
<proteinExistence type="predicted"/>
<dbReference type="Proteomes" id="UP001433071">
    <property type="component" value="Unassembled WGS sequence"/>
</dbReference>
<comment type="caution">
    <text evidence="1">The sequence shown here is derived from an EMBL/GenBank/DDBJ whole genome shotgun (WGS) entry which is preliminary data.</text>
</comment>
<dbReference type="InterPro" id="IPR010385">
    <property type="entry name" value="DUF982"/>
</dbReference>
<organism evidence="1 2">
    <name type="scientific">Mesorhizobium caraganae</name>
    <dbReference type="NCBI Taxonomy" id="483206"/>
    <lineage>
        <taxon>Bacteria</taxon>
        <taxon>Pseudomonadati</taxon>
        <taxon>Pseudomonadota</taxon>
        <taxon>Alphaproteobacteria</taxon>
        <taxon>Hyphomicrobiales</taxon>
        <taxon>Phyllobacteriaceae</taxon>
        <taxon>Mesorhizobium</taxon>
    </lineage>
</organism>
<protein>
    <submittedName>
        <fullName evidence="1">DUF982 domain-containing protein</fullName>
    </submittedName>
</protein>
<dbReference type="Gene3D" id="6.10.250.730">
    <property type="match status" value="1"/>
</dbReference>
<dbReference type="RefSeq" id="WP_352556544.1">
    <property type="nucleotide sequence ID" value="NZ_JAMYQB010000002.1"/>
</dbReference>